<keyword evidence="1" id="KW-0732">Signal</keyword>
<evidence type="ECO:0000313" key="3">
    <source>
        <dbReference type="Proteomes" id="UP000675880"/>
    </source>
</evidence>
<protein>
    <recommendedName>
        <fullName evidence="4">DUF5666 domain-containing protein</fullName>
    </recommendedName>
</protein>
<dbReference type="EMBL" id="CAJNBJ010000002">
    <property type="protein sequence ID" value="CAE6728283.1"/>
    <property type="molecule type" value="Genomic_DNA"/>
</dbReference>
<feature type="chain" id="PRO_5047202179" description="DUF5666 domain-containing protein" evidence="1">
    <location>
        <begin position="34"/>
        <end position="281"/>
    </location>
</feature>
<keyword evidence="3" id="KW-1185">Reference proteome</keyword>
<organism evidence="2 3">
    <name type="scientific">Nitrospira defluvii</name>
    <dbReference type="NCBI Taxonomy" id="330214"/>
    <lineage>
        <taxon>Bacteria</taxon>
        <taxon>Pseudomonadati</taxon>
        <taxon>Nitrospirota</taxon>
        <taxon>Nitrospiria</taxon>
        <taxon>Nitrospirales</taxon>
        <taxon>Nitrospiraceae</taxon>
        <taxon>Nitrospira</taxon>
    </lineage>
</organism>
<name>A0ABM8R1V1_9BACT</name>
<evidence type="ECO:0000256" key="1">
    <source>
        <dbReference type="SAM" id="SignalP"/>
    </source>
</evidence>
<comment type="caution">
    <text evidence="2">The sequence shown here is derived from an EMBL/GenBank/DDBJ whole genome shotgun (WGS) entry which is preliminary data.</text>
</comment>
<dbReference type="RefSeq" id="WP_213041584.1">
    <property type="nucleotide sequence ID" value="NZ_CAJNBJ010000002.1"/>
</dbReference>
<evidence type="ECO:0008006" key="4">
    <source>
        <dbReference type="Google" id="ProtNLM"/>
    </source>
</evidence>
<sequence length="281" mass="30427">MVVNRLIQFQPRRRYVGMSACLMGLLCLTPAMAGQPAPGSTAEGSAQLREDADTLLKGNRSVLAKVLAISSDQIKVDVGEVQPRFLPLKQAHQKGFPALAEGDDVVVVLNEQNLLVDYHPVDGELSAHTVIRGEIAQNLPVGQETVVVRSAGEERSYQIRSQVRSKVAAIAIGTTAIFLLDESNQIADVALSTRQNNHDSGNRHGGMSPIKGAHQQVDGTVVSPLTANRITLRTGTQAEQPFEVRETTRHKLESLRKGDAVILLIDTDNKVIDVAIPPRKD</sequence>
<accession>A0ABM8R1V1</accession>
<proteinExistence type="predicted"/>
<evidence type="ECO:0000313" key="2">
    <source>
        <dbReference type="EMBL" id="CAE6728283.1"/>
    </source>
</evidence>
<dbReference type="Proteomes" id="UP000675880">
    <property type="component" value="Unassembled WGS sequence"/>
</dbReference>
<gene>
    <name evidence="2" type="ORF">NSPZN2_100222</name>
</gene>
<feature type="signal peptide" evidence="1">
    <location>
        <begin position="1"/>
        <end position="33"/>
    </location>
</feature>
<reference evidence="2 3" key="1">
    <citation type="submission" date="2021-02" db="EMBL/GenBank/DDBJ databases">
        <authorList>
            <person name="Han P."/>
        </authorList>
    </citation>
    <scope>NUCLEOTIDE SEQUENCE [LARGE SCALE GENOMIC DNA]</scope>
    <source>
        <strain evidence="2">Candidatus Nitrospira sp. ZN2</strain>
    </source>
</reference>